<name>A0AAV1TM10_9STRA</name>
<comment type="caution">
    <text evidence="1">The sequence shown here is derived from an EMBL/GenBank/DDBJ whole genome shotgun (WGS) entry which is preliminary data.</text>
</comment>
<dbReference type="EMBL" id="CAKLBY020000068">
    <property type="protein sequence ID" value="CAK7923410.1"/>
    <property type="molecule type" value="Genomic_DNA"/>
</dbReference>
<organism evidence="1 2">
    <name type="scientific">Peronospora matthiolae</name>
    <dbReference type="NCBI Taxonomy" id="2874970"/>
    <lineage>
        <taxon>Eukaryota</taxon>
        <taxon>Sar</taxon>
        <taxon>Stramenopiles</taxon>
        <taxon>Oomycota</taxon>
        <taxon>Peronosporomycetes</taxon>
        <taxon>Peronosporales</taxon>
        <taxon>Peronosporaceae</taxon>
        <taxon>Peronospora</taxon>
    </lineage>
</organism>
<evidence type="ECO:0000313" key="1">
    <source>
        <dbReference type="EMBL" id="CAK7923410.1"/>
    </source>
</evidence>
<reference evidence="1" key="1">
    <citation type="submission" date="2024-01" db="EMBL/GenBank/DDBJ databases">
        <authorList>
            <person name="Webb A."/>
        </authorList>
    </citation>
    <scope>NUCLEOTIDE SEQUENCE</scope>
    <source>
        <strain evidence="1">Pm1</strain>
    </source>
</reference>
<dbReference type="AlphaFoldDB" id="A0AAV1TM10"/>
<sequence>MYSKKVCLVSVGSRRTEEPDPLDPGNTQRMHNMFKYNQIDETFYGETKFHPNNSLKWCYEYFDICIHALGAYFASRGEFALHSSQEEVSLKVSALVLPANAAGKDEAGSLAMMDLYDSELHKICEKRSLQFPHLSTASEEVVSVGSNDFFVMQKAASEAANTPPLKSVLSLMKLSGWDPDVFYKFRNLYALDKEKDIAFEIGRLCYNLHEYDSAIAYHALSVWVFALNNSYQKAPIWLQRVHQETGAVLVGGVCTVPTQPAMQHLTDIVVHEQALQPPGSMLA</sequence>
<gene>
    <name evidence="1" type="ORF">PM001_LOCUS8560</name>
</gene>
<dbReference type="Proteomes" id="UP001162060">
    <property type="component" value="Unassembled WGS sequence"/>
</dbReference>
<evidence type="ECO:0000313" key="2">
    <source>
        <dbReference type="Proteomes" id="UP001162060"/>
    </source>
</evidence>
<accession>A0AAV1TM10</accession>
<proteinExistence type="predicted"/>
<protein>
    <submittedName>
        <fullName evidence="1">Uncharacterized protein</fullName>
    </submittedName>
</protein>